<organism evidence="1">
    <name type="scientific">Brugia malayi</name>
    <name type="common">Filarial nematode worm</name>
    <dbReference type="NCBI Taxonomy" id="6279"/>
    <lineage>
        <taxon>Eukaryota</taxon>
        <taxon>Metazoa</taxon>
        <taxon>Ecdysozoa</taxon>
        <taxon>Nematoda</taxon>
        <taxon>Chromadorea</taxon>
        <taxon>Rhabditida</taxon>
        <taxon>Spirurina</taxon>
        <taxon>Spiruromorpha</taxon>
        <taxon>Filarioidea</taxon>
        <taxon>Onchocercidae</taxon>
        <taxon>Brugia</taxon>
    </lineage>
</organism>
<reference evidence="1" key="1">
    <citation type="submission" date="2019-04" db="EMBL/GenBank/DDBJ databases">
        <authorList>
            <person name="Howe K."/>
            <person name="Paulini M."/>
            <person name="Williams G."/>
        </authorList>
    </citation>
    <scope>NUCLEOTIDE SEQUENCE [LARGE SCALE GENOMIC DNA]</scope>
    <source>
        <strain evidence="1">FR3</strain>
    </source>
</reference>
<name>A0A4E9EU29_BRUMA</name>
<dbReference type="KEGG" id="bmy:BM_BM1215"/>
<sequence>MVDNEIFINEEGMELIYNEPSLEEDSFVRYFNETMQNVTCRASKPLIDESHSAPPLEDNDLLRYFLGVAITLPANYQMNDNSSIASEDMINSSPMDISVDKNLSQHSSSSMCCFTIPEDMSFFSSDYLLHTSLNTTDVYEHQMTASGSMIYGDTNSELDSMSFENSFSSSYFKNNEEIN</sequence>
<protein>
    <submittedName>
        <fullName evidence="1">Uncharacterized protein</fullName>
    </submittedName>
</protein>
<accession>A0A4E9EU29</accession>
<evidence type="ECO:0000313" key="1">
    <source>
        <dbReference type="EMBL" id="VIO87411.1"/>
    </source>
</evidence>
<dbReference type="RefSeq" id="XP_042930138.1">
    <property type="nucleotide sequence ID" value="XM_043074204.1"/>
</dbReference>
<dbReference type="EMBL" id="CAAKNF010000196">
    <property type="protein sequence ID" value="VIO87411.1"/>
    <property type="molecule type" value="Genomic_DNA"/>
</dbReference>
<dbReference type="AlphaFoldDB" id="A0A4E9EU29"/>
<gene>
    <name evidence="1" type="primary">Bm1215</name>
    <name evidence="1" type="ORF">BM_BM1215</name>
</gene>
<proteinExistence type="predicted"/>
<dbReference type="CTD" id="66057665"/>
<dbReference type="GeneID" id="66057665"/>